<sequence>MAIRERNKLKDWFQTGDYPTQDQFWDWLDSFVHKSEDKVDIDGIAGLRSLLDNKADLEAYHILYQQVQDMVSASLKIRRADVLQPLTDEALNAQYPDAVPGTQVICPNIQEGGEVYEKFDQENNTWFRLYMTKAAANYPGVIAGIELDNFV</sequence>
<evidence type="ECO:0000313" key="1">
    <source>
        <dbReference type="EMBL" id="MVT09872.1"/>
    </source>
</evidence>
<gene>
    <name evidence="1" type="ORF">GO493_16495</name>
</gene>
<keyword evidence="2" id="KW-1185">Reference proteome</keyword>
<dbReference type="Proteomes" id="UP000461730">
    <property type="component" value="Unassembled WGS sequence"/>
</dbReference>
<organism evidence="1 2">
    <name type="scientific">Chitinophaga tropicalis</name>
    <dbReference type="NCBI Taxonomy" id="2683588"/>
    <lineage>
        <taxon>Bacteria</taxon>
        <taxon>Pseudomonadati</taxon>
        <taxon>Bacteroidota</taxon>
        <taxon>Chitinophagia</taxon>
        <taxon>Chitinophagales</taxon>
        <taxon>Chitinophagaceae</taxon>
        <taxon>Chitinophaga</taxon>
    </lineage>
</organism>
<proteinExistence type="predicted"/>
<dbReference type="AlphaFoldDB" id="A0A7K1U681"/>
<dbReference type="EMBL" id="WRXN01000006">
    <property type="protein sequence ID" value="MVT09872.1"/>
    <property type="molecule type" value="Genomic_DNA"/>
</dbReference>
<name>A0A7K1U681_9BACT</name>
<accession>A0A7K1U681</accession>
<reference evidence="1 2" key="1">
    <citation type="submission" date="2019-12" db="EMBL/GenBank/DDBJ databases">
        <title>Chitinophaga sp. strain ysch24 (GDMCC 1.1355), whole genome shotgun sequence.</title>
        <authorList>
            <person name="Zhang X."/>
        </authorList>
    </citation>
    <scope>NUCLEOTIDE SEQUENCE [LARGE SCALE GENOMIC DNA]</scope>
    <source>
        <strain evidence="2">ysch24</strain>
    </source>
</reference>
<evidence type="ECO:0000313" key="2">
    <source>
        <dbReference type="Proteomes" id="UP000461730"/>
    </source>
</evidence>
<comment type="caution">
    <text evidence="1">The sequence shown here is derived from an EMBL/GenBank/DDBJ whole genome shotgun (WGS) entry which is preliminary data.</text>
</comment>
<protein>
    <submittedName>
        <fullName evidence="1">Uncharacterized protein</fullName>
    </submittedName>
</protein>
<dbReference type="RefSeq" id="WP_157307308.1">
    <property type="nucleotide sequence ID" value="NZ_WRXN01000006.1"/>
</dbReference>